<dbReference type="OrthoDB" id="2013972at2759"/>
<dbReference type="AlphaFoldDB" id="A0A8S0R9C3"/>
<sequence>MAEVILHVYDVTNNNSGYENLNFALVQLNNVCKQAIPIGGVFHTAVQVYGDEEWGYGQCDEGSGVYSCPARKNLMYTYRESIVLGRTNCSAAKVSQILKELSQEWLGNKYDLLAKNCNNFCNELLQRCEPFSTYPRTYDFIHVAAIESLIKDPISGKSRCNLVDLMVEIDRILRPEGTVLVRDSPEGIDKVERIARAIRWKTSIHEKEPGSHGMEQILVATKTFWKLPSSN</sequence>
<evidence type="ECO:0000259" key="4">
    <source>
        <dbReference type="PROSITE" id="PS51858"/>
    </source>
</evidence>
<dbReference type="InterPro" id="IPR008580">
    <property type="entry name" value="PPPDE_dom"/>
</dbReference>
<protein>
    <submittedName>
        <fullName evidence="5">DeSI At4g17486</fullName>
    </submittedName>
</protein>
<evidence type="ECO:0000256" key="2">
    <source>
        <dbReference type="ARBA" id="ARBA00022670"/>
    </source>
</evidence>
<dbReference type="Gene3D" id="3.90.1720.30">
    <property type="entry name" value="PPPDE domains"/>
    <property type="match status" value="1"/>
</dbReference>
<comment type="caution">
    <text evidence="5">The sequence shown here is derived from an EMBL/GenBank/DDBJ whole genome shotgun (WGS) entry which is preliminary data.</text>
</comment>
<dbReference type="PANTHER" id="PTHR12378:SF44">
    <property type="entry name" value="PPPDE DOMAIN-CONTAINING PROTEIN"/>
    <property type="match status" value="1"/>
</dbReference>
<dbReference type="Pfam" id="PF05903">
    <property type="entry name" value="Peptidase_C97"/>
    <property type="match status" value="1"/>
</dbReference>
<feature type="domain" description="PPPDE" evidence="4">
    <location>
        <begin position="2"/>
        <end position="166"/>
    </location>
</feature>
<keyword evidence="6" id="KW-1185">Reference proteome</keyword>
<dbReference type="PANTHER" id="PTHR12378">
    <property type="entry name" value="DESUMOYLATING ISOPEPTIDASE"/>
    <property type="match status" value="1"/>
</dbReference>
<keyword evidence="3" id="KW-0378">Hydrolase</keyword>
<dbReference type="Gramene" id="OE9A000302T1">
    <property type="protein sequence ID" value="OE9A000302C1"/>
    <property type="gene ID" value="OE9A000302"/>
</dbReference>
<dbReference type="EMBL" id="CACTIH010002209">
    <property type="protein sequence ID" value="CAA2974894.1"/>
    <property type="molecule type" value="Genomic_DNA"/>
</dbReference>
<gene>
    <name evidence="5" type="ORF">OLEA9_A000302</name>
</gene>
<dbReference type="Proteomes" id="UP000594638">
    <property type="component" value="Unassembled WGS sequence"/>
</dbReference>
<evidence type="ECO:0000313" key="5">
    <source>
        <dbReference type="EMBL" id="CAA2974894.1"/>
    </source>
</evidence>
<reference evidence="5 6" key="1">
    <citation type="submission" date="2019-12" db="EMBL/GenBank/DDBJ databases">
        <authorList>
            <person name="Alioto T."/>
            <person name="Alioto T."/>
            <person name="Gomez Garrido J."/>
        </authorList>
    </citation>
    <scope>NUCLEOTIDE SEQUENCE [LARGE SCALE GENOMIC DNA]</scope>
</reference>
<organism evidence="5 6">
    <name type="scientific">Olea europaea subsp. europaea</name>
    <dbReference type="NCBI Taxonomy" id="158383"/>
    <lineage>
        <taxon>Eukaryota</taxon>
        <taxon>Viridiplantae</taxon>
        <taxon>Streptophyta</taxon>
        <taxon>Embryophyta</taxon>
        <taxon>Tracheophyta</taxon>
        <taxon>Spermatophyta</taxon>
        <taxon>Magnoliopsida</taxon>
        <taxon>eudicotyledons</taxon>
        <taxon>Gunneridae</taxon>
        <taxon>Pentapetalae</taxon>
        <taxon>asterids</taxon>
        <taxon>lamiids</taxon>
        <taxon>Lamiales</taxon>
        <taxon>Oleaceae</taxon>
        <taxon>Oleeae</taxon>
        <taxon>Olea</taxon>
    </lineage>
</organism>
<proteinExistence type="inferred from homology"/>
<evidence type="ECO:0000256" key="1">
    <source>
        <dbReference type="ARBA" id="ARBA00008140"/>
    </source>
</evidence>
<dbReference type="GO" id="GO:0032259">
    <property type="term" value="P:methylation"/>
    <property type="evidence" value="ECO:0007669"/>
    <property type="project" value="UniProtKB-KW"/>
</dbReference>
<dbReference type="PROSITE" id="PS51858">
    <property type="entry name" value="PPPDE"/>
    <property type="match status" value="1"/>
</dbReference>
<evidence type="ECO:0000313" key="6">
    <source>
        <dbReference type="Proteomes" id="UP000594638"/>
    </source>
</evidence>
<keyword evidence="2" id="KW-0645">Protease</keyword>
<comment type="similarity">
    <text evidence="1">Belongs to the DeSI family.</text>
</comment>
<name>A0A8S0R9C3_OLEEU</name>
<dbReference type="GO" id="GO:0006508">
    <property type="term" value="P:proteolysis"/>
    <property type="evidence" value="ECO:0007669"/>
    <property type="project" value="UniProtKB-KW"/>
</dbReference>
<dbReference type="SMART" id="SM01179">
    <property type="entry name" value="DUF862"/>
    <property type="match status" value="1"/>
</dbReference>
<dbReference type="GO" id="GO:0008168">
    <property type="term" value="F:methyltransferase activity"/>
    <property type="evidence" value="ECO:0007669"/>
    <property type="project" value="UniProtKB-KW"/>
</dbReference>
<dbReference type="GO" id="GO:0016579">
    <property type="term" value="P:protein deubiquitination"/>
    <property type="evidence" value="ECO:0007669"/>
    <property type="project" value="TreeGrafter"/>
</dbReference>
<dbReference type="GO" id="GO:0101005">
    <property type="term" value="F:deubiquitinase activity"/>
    <property type="evidence" value="ECO:0007669"/>
    <property type="project" value="TreeGrafter"/>
</dbReference>
<evidence type="ECO:0000256" key="3">
    <source>
        <dbReference type="ARBA" id="ARBA00022801"/>
    </source>
</evidence>
<accession>A0A8S0R9C3</accession>
<dbReference type="InterPro" id="IPR042266">
    <property type="entry name" value="PPPDE_sf"/>
</dbReference>